<dbReference type="AlphaFoldDB" id="A0AAE0B050"/>
<dbReference type="InterPro" id="IPR007120">
    <property type="entry name" value="DNA-dir_RNAP_su2_dom"/>
</dbReference>
<evidence type="ECO:0000256" key="1">
    <source>
        <dbReference type="ARBA" id="ARBA00006835"/>
    </source>
</evidence>
<dbReference type="Proteomes" id="UP001281410">
    <property type="component" value="Unassembled WGS sequence"/>
</dbReference>
<comment type="similarity">
    <text evidence="1">Belongs to the RNA polymerase beta chain family.</text>
</comment>
<dbReference type="PANTHER" id="PTHR20856">
    <property type="entry name" value="DNA-DIRECTED RNA POLYMERASE I SUBUNIT 2"/>
    <property type="match status" value="1"/>
</dbReference>
<dbReference type="SUPFAM" id="SSF64484">
    <property type="entry name" value="beta and beta-prime subunits of DNA dependent RNA-polymerase"/>
    <property type="match status" value="1"/>
</dbReference>
<evidence type="ECO:0000313" key="10">
    <source>
        <dbReference type="Proteomes" id="UP001281410"/>
    </source>
</evidence>
<evidence type="ECO:0000256" key="2">
    <source>
        <dbReference type="ARBA" id="ARBA00012418"/>
    </source>
</evidence>
<keyword evidence="3" id="KW-0240">DNA-directed RNA polymerase</keyword>
<dbReference type="EMBL" id="JANJYJ010000002">
    <property type="protein sequence ID" value="KAK3227000.1"/>
    <property type="molecule type" value="Genomic_DNA"/>
</dbReference>
<evidence type="ECO:0000259" key="7">
    <source>
        <dbReference type="Pfam" id="PF00562"/>
    </source>
</evidence>
<keyword evidence="5" id="KW-0548">Nucleotidyltransferase</keyword>
<dbReference type="GO" id="GO:0006351">
    <property type="term" value="P:DNA-templated transcription"/>
    <property type="evidence" value="ECO:0007669"/>
    <property type="project" value="InterPro"/>
</dbReference>
<dbReference type="GO" id="GO:0003677">
    <property type="term" value="F:DNA binding"/>
    <property type="evidence" value="ECO:0007669"/>
    <property type="project" value="InterPro"/>
</dbReference>
<accession>A0AAE0B050</accession>
<reference evidence="9" key="1">
    <citation type="journal article" date="2023" name="Plant J.">
        <title>Genome sequences and population genomics provide insights into the demographic history, inbreeding, and mutation load of two 'living fossil' tree species of Dipteronia.</title>
        <authorList>
            <person name="Feng Y."/>
            <person name="Comes H.P."/>
            <person name="Chen J."/>
            <person name="Zhu S."/>
            <person name="Lu R."/>
            <person name="Zhang X."/>
            <person name="Li P."/>
            <person name="Qiu J."/>
            <person name="Olsen K.M."/>
            <person name="Qiu Y."/>
        </authorList>
    </citation>
    <scope>NUCLEOTIDE SEQUENCE</scope>
    <source>
        <strain evidence="9">NBL</strain>
    </source>
</reference>
<gene>
    <name evidence="9" type="ORF">Dsin_006862</name>
</gene>
<dbReference type="InterPro" id="IPR015712">
    <property type="entry name" value="DNA-dir_RNA_pol_su2"/>
</dbReference>
<comment type="caution">
    <text evidence="9">The sequence shown here is derived from an EMBL/GenBank/DDBJ whole genome shotgun (WGS) entry which is preliminary data.</text>
</comment>
<evidence type="ECO:0000256" key="3">
    <source>
        <dbReference type="ARBA" id="ARBA00022478"/>
    </source>
</evidence>
<sequence>MQILDEDGLATPGEIIRQNDIYFIDVTNLETRKKYTGPEGKTCSVDRVALFSHEDMLHFRFLIRHSRQPEIGDIFSSRHGQKGVCGAIVGQEDLPFTEEGICPDLTINPASGEAVGMMIEVLEGKVGASFGKVDYGNAFAGHADRVEAICDRLVKHGFNYSGKDFIYSGTTGEQLETYIFMGPIYYQRSKHMVIDKMRARSGGPRSILTRQPKQGESKSSAPVWFGEMERDCLIAHGASMAIFERLMISSDPTQVEVCRECGSLGYYNHELKLGVCSTCKNANNTSTIQLPYAFKLLIQELQSINVVPRLKLEERRGD</sequence>
<dbReference type="EC" id="2.7.7.6" evidence="2"/>
<dbReference type="InterPro" id="IPR007641">
    <property type="entry name" value="RNA_pol_Rpb2_7"/>
</dbReference>
<evidence type="ECO:0000256" key="6">
    <source>
        <dbReference type="ARBA" id="ARBA00023163"/>
    </source>
</evidence>
<evidence type="ECO:0000259" key="8">
    <source>
        <dbReference type="Pfam" id="PF04560"/>
    </source>
</evidence>
<dbReference type="InterPro" id="IPR037033">
    <property type="entry name" value="DNA-dir_RNAP_su2_hyb_sf"/>
</dbReference>
<dbReference type="GO" id="GO:0032549">
    <property type="term" value="F:ribonucleoside binding"/>
    <property type="evidence" value="ECO:0007669"/>
    <property type="project" value="InterPro"/>
</dbReference>
<feature type="domain" description="RNA polymerase Rpb2" evidence="8">
    <location>
        <begin position="225"/>
        <end position="312"/>
    </location>
</feature>
<dbReference type="Gene3D" id="2.40.270.10">
    <property type="entry name" value="DNA-directed RNA polymerase, subunit 2, domain 6"/>
    <property type="match status" value="1"/>
</dbReference>
<keyword evidence="4" id="KW-0808">Transferase</keyword>
<protein>
    <recommendedName>
        <fullName evidence="2">DNA-directed RNA polymerase</fullName>
        <ecNumber evidence="2">2.7.7.6</ecNumber>
    </recommendedName>
</protein>
<dbReference type="Gene3D" id="3.90.1800.10">
    <property type="entry name" value="RNA polymerase alpha subunit dimerisation domain"/>
    <property type="match status" value="1"/>
</dbReference>
<dbReference type="Pfam" id="PF04560">
    <property type="entry name" value="RNA_pol_Rpb2_7"/>
    <property type="match status" value="1"/>
</dbReference>
<dbReference type="GO" id="GO:0003899">
    <property type="term" value="F:DNA-directed RNA polymerase activity"/>
    <property type="evidence" value="ECO:0007669"/>
    <property type="project" value="UniProtKB-EC"/>
</dbReference>
<feature type="domain" description="DNA-directed RNA polymerase subunit 2 hybrid-binding" evidence="7">
    <location>
        <begin position="2"/>
        <end position="217"/>
    </location>
</feature>
<evidence type="ECO:0000256" key="4">
    <source>
        <dbReference type="ARBA" id="ARBA00022679"/>
    </source>
</evidence>
<keyword evidence="10" id="KW-1185">Reference proteome</keyword>
<proteinExistence type="inferred from homology"/>
<organism evidence="9 10">
    <name type="scientific">Dipteronia sinensis</name>
    <dbReference type="NCBI Taxonomy" id="43782"/>
    <lineage>
        <taxon>Eukaryota</taxon>
        <taxon>Viridiplantae</taxon>
        <taxon>Streptophyta</taxon>
        <taxon>Embryophyta</taxon>
        <taxon>Tracheophyta</taxon>
        <taxon>Spermatophyta</taxon>
        <taxon>Magnoliopsida</taxon>
        <taxon>eudicotyledons</taxon>
        <taxon>Gunneridae</taxon>
        <taxon>Pentapetalae</taxon>
        <taxon>rosids</taxon>
        <taxon>malvids</taxon>
        <taxon>Sapindales</taxon>
        <taxon>Sapindaceae</taxon>
        <taxon>Hippocastanoideae</taxon>
        <taxon>Acereae</taxon>
        <taxon>Dipteronia</taxon>
    </lineage>
</organism>
<dbReference type="Pfam" id="PF00562">
    <property type="entry name" value="RNA_pol_Rpb2_6"/>
    <property type="match status" value="1"/>
</dbReference>
<dbReference type="GO" id="GO:0000428">
    <property type="term" value="C:DNA-directed RNA polymerase complex"/>
    <property type="evidence" value="ECO:0007669"/>
    <property type="project" value="UniProtKB-KW"/>
</dbReference>
<evidence type="ECO:0000313" key="9">
    <source>
        <dbReference type="EMBL" id="KAK3227000.1"/>
    </source>
</evidence>
<keyword evidence="6" id="KW-0804">Transcription</keyword>
<evidence type="ECO:0000256" key="5">
    <source>
        <dbReference type="ARBA" id="ARBA00022695"/>
    </source>
</evidence>
<name>A0AAE0B050_9ROSI</name>